<keyword evidence="2" id="KW-1185">Reference proteome</keyword>
<organism evidence="1 2">
    <name type="scientific">Pteropus alecto</name>
    <name type="common">Black flying fox</name>
    <dbReference type="NCBI Taxonomy" id="9402"/>
    <lineage>
        <taxon>Eukaryota</taxon>
        <taxon>Metazoa</taxon>
        <taxon>Chordata</taxon>
        <taxon>Craniata</taxon>
        <taxon>Vertebrata</taxon>
        <taxon>Euteleostomi</taxon>
        <taxon>Mammalia</taxon>
        <taxon>Eutheria</taxon>
        <taxon>Laurasiatheria</taxon>
        <taxon>Chiroptera</taxon>
        <taxon>Yinpterochiroptera</taxon>
        <taxon>Pteropodoidea</taxon>
        <taxon>Pteropodidae</taxon>
        <taxon>Pteropodinae</taxon>
        <taxon>Pteropus</taxon>
    </lineage>
</organism>
<dbReference type="AlphaFoldDB" id="L5KRQ4"/>
<proteinExistence type="predicted"/>
<dbReference type="STRING" id="9402.L5KRQ4"/>
<name>L5KRQ4_PTEAL</name>
<gene>
    <name evidence="1" type="ORF">PAL_GLEAN10019168</name>
</gene>
<evidence type="ECO:0000313" key="1">
    <source>
        <dbReference type="EMBL" id="ELK13885.1"/>
    </source>
</evidence>
<sequence>MLCTAGDELEIRILTAIQDKNKKLRPLYDIPYMFEAREFLRKKLIGKKSQGDVEEQSRAPVQGTRSNIPYQEQFLTQLLELFKGMALLEANSFTLLLAI</sequence>
<dbReference type="Proteomes" id="UP000010552">
    <property type="component" value="Unassembled WGS sequence"/>
</dbReference>
<evidence type="ECO:0000313" key="2">
    <source>
        <dbReference type="Proteomes" id="UP000010552"/>
    </source>
</evidence>
<dbReference type="EMBL" id="KB030581">
    <property type="protein sequence ID" value="ELK13885.1"/>
    <property type="molecule type" value="Genomic_DNA"/>
</dbReference>
<dbReference type="Gene3D" id="2.40.50.90">
    <property type="match status" value="1"/>
</dbReference>
<dbReference type="InterPro" id="IPR035437">
    <property type="entry name" value="SNase_OB-fold_sf"/>
</dbReference>
<reference evidence="2" key="1">
    <citation type="journal article" date="2013" name="Science">
        <title>Comparative analysis of bat genomes provides insight into the evolution of flight and immunity.</title>
        <authorList>
            <person name="Zhang G."/>
            <person name="Cowled C."/>
            <person name="Shi Z."/>
            <person name="Huang Z."/>
            <person name="Bishop-Lilly K.A."/>
            <person name="Fang X."/>
            <person name="Wynne J.W."/>
            <person name="Xiong Z."/>
            <person name="Baker M.L."/>
            <person name="Zhao W."/>
            <person name="Tachedjian M."/>
            <person name="Zhu Y."/>
            <person name="Zhou P."/>
            <person name="Jiang X."/>
            <person name="Ng J."/>
            <person name="Yang L."/>
            <person name="Wu L."/>
            <person name="Xiao J."/>
            <person name="Feng Y."/>
            <person name="Chen Y."/>
            <person name="Sun X."/>
            <person name="Zhang Y."/>
            <person name="Marsh G.A."/>
            <person name="Crameri G."/>
            <person name="Broder C.C."/>
            <person name="Frey K.G."/>
            <person name="Wang L.F."/>
            <person name="Wang J."/>
        </authorList>
    </citation>
    <scope>NUCLEOTIDE SEQUENCE [LARGE SCALE GENOMIC DNA]</scope>
</reference>
<protein>
    <submittedName>
        <fullName evidence="1">Staphylococcal nuclease domain-containing protein 1</fullName>
    </submittedName>
</protein>
<dbReference type="InParanoid" id="L5KRQ4"/>
<accession>L5KRQ4</accession>